<sequence>MTTGLGARLARSLQDRAMVPVGLVRSAGQVPALKEAGVEPVVLDTHSAGLRSVVVSALTGASAVVLAAGTGTGPGSLGGATAAASPAALLSGAAERTGVRRFVLVSALLPGDAQRAALGDDLPAYLREKADAERVVRERDLDWTVLRPGTLEEAAPTGRILLRSGADPRPEGGIGRADLAATVTEALTAPRTVHRTLAVSAGPDDISRALADLRS</sequence>
<dbReference type="AlphaFoldDB" id="A0A1E7KES0"/>
<dbReference type="Proteomes" id="UP000176005">
    <property type="component" value="Unassembled WGS sequence"/>
</dbReference>
<dbReference type="PANTHER" id="PTHR15020">
    <property type="entry name" value="FLAVIN REDUCTASE-RELATED"/>
    <property type="match status" value="1"/>
</dbReference>
<dbReference type="PANTHER" id="PTHR15020:SF50">
    <property type="entry name" value="UPF0659 PROTEIN YMR090W"/>
    <property type="match status" value="1"/>
</dbReference>
<evidence type="ECO:0000259" key="1">
    <source>
        <dbReference type="Pfam" id="PF13460"/>
    </source>
</evidence>
<comment type="caution">
    <text evidence="2">The sequence shown here is derived from an EMBL/GenBank/DDBJ whole genome shotgun (WGS) entry which is preliminary data.</text>
</comment>
<name>A0A1E7KES0_9ACTN</name>
<dbReference type="Pfam" id="PF13460">
    <property type="entry name" value="NAD_binding_10"/>
    <property type="match status" value="1"/>
</dbReference>
<dbReference type="Gene3D" id="3.40.50.720">
    <property type="entry name" value="NAD(P)-binding Rossmann-like Domain"/>
    <property type="match status" value="1"/>
</dbReference>
<dbReference type="InterPro" id="IPR016040">
    <property type="entry name" value="NAD(P)-bd_dom"/>
</dbReference>
<dbReference type="EMBL" id="LJGW01000725">
    <property type="protein sequence ID" value="OEV02419.1"/>
    <property type="molecule type" value="Genomic_DNA"/>
</dbReference>
<organism evidence="2 3">
    <name type="scientific">Streptomyces nanshensis</name>
    <dbReference type="NCBI Taxonomy" id="518642"/>
    <lineage>
        <taxon>Bacteria</taxon>
        <taxon>Bacillati</taxon>
        <taxon>Actinomycetota</taxon>
        <taxon>Actinomycetes</taxon>
        <taxon>Kitasatosporales</taxon>
        <taxon>Streptomycetaceae</taxon>
        <taxon>Streptomyces</taxon>
    </lineage>
</organism>
<gene>
    <name evidence="2" type="ORF">AN218_33380</name>
</gene>
<accession>A0A1E7KES0</accession>
<dbReference type="PATRIC" id="fig|518642.10.peg.445"/>
<dbReference type="SUPFAM" id="SSF51735">
    <property type="entry name" value="NAD(P)-binding Rossmann-fold domains"/>
    <property type="match status" value="1"/>
</dbReference>
<keyword evidence="3" id="KW-1185">Reference proteome</keyword>
<reference evidence="2 3" key="1">
    <citation type="journal article" date="2016" name="Front. Microbiol.">
        <title>Comparative Genomics Analysis of Streptomyces Species Reveals Their Adaptation to the Marine Environment and Their Diversity at the Genomic Level.</title>
        <authorList>
            <person name="Tian X."/>
            <person name="Zhang Z."/>
            <person name="Yang T."/>
            <person name="Chen M."/>
            <person name="Li J."/>
            <person name="Chen F."/>
            <person name="Yang J."/>
            <person name="Li W."/>
            <person name="Zhang B."/>
            <person name="Zhang Z."/>
            <person name="Wu J."/>
            <person name="Zhang C."/>
            <person name="Long L."/>
            <person name="Xiao J."/>
        </authorList>
    </citation>
    <scope>NUCLEOTIDE SEQUENCE [LARGE SCALE GENOMIC DNA]</scope>
    <source>
        <strain evidence="2 3">SCSIO 10429</strain>
    </source>
</reference>
<proteinExistence type="predicted"/>
<protein>
    <recommendedName>
        <fullName evidence="1">NAD(P)-binding domain-containing protein</fullName>
    </recommendedName>
</protein>
<feature type="domain" description="NAD(P)-binding" evidence="1">
    <location>
        <begin position="4"/>
        <end position="190"/>
    </location>
</feature>
<evidence type="ECO:0000313" key="2">
    <source>
        <dbReference type="EMBL" id="OEV02419.1"/>
    </source>
</evidence>
<dbReference type="InterPro" id="IPR036291">
    <property type="entry name" value="NAD(P)-bd_dom_sf"/>
</dbReference>
<evidence type="ECO:0000313" key="3">
    <source>
        <dbReference type="Proteomes" id="UP000176005"/>
    </source>
</evidence>